<organism evidence="3 4">
    <name type="scientific">Oxynema aestuarii AP17</name>
    <dbReference type="NCBI Taxonomy" id="2064643"/>
    <lineage>
        <taxon>Bacteria</taxon>
        <taxon>Bacillati</taxon>
        <taxon>Cyanobacteriota</taxon>
        <taxon>Cyanophyceae</taxon>
        <taxon>Oscillatoriophycideae</taxon>
        <taxon>Oscillatoriales</taxon>
        <taxon>Oscillatoriaceae</taxon>
        <taxon>Oxynema</taxon>
        <taxon>Oxynema aestuarii</taxon>
    </lineage>
</organism>
<dbReference type="EMBL" id="CP051167">
    <property type="protein sequence ID" value="QIZ72179.1"/>
    <property type="molecule type" value="Genomic_DNA"/>
</dbReference>
<evidence type="ECO:0000313" key="4">
    <source>
        <dbReference type="Proteomes" id="UP000500857"/>
    </source>
</evidence>
<feature type="region of interest" description="Disordered" evidence="1">
    <location>
        <begin position="76"/>
        <end position="107"/>
    </location>
</feature>
<protein>
    <submittedName>
        <fullName evidence="3">Uncharacterized protein</fullName>
    </submittedName>
</protein>
<keyword evidence="2" id="KW-0812">Transmembrane</keyword>
<keyword evidence="2" id="KW-0472">Membrane</keyword>
<feature type="transmembrane region" description="Helical" evidence="2">
    <location>
        <begin position="37"/>
        <end position="55"/>
    </location>
</feature>
<keyword evidence="2" id="KW-1133">Transmembrane helix</keyword>
<sequence length="107" mass="11455">MSKVMTRQLVRYRSIFVAIANAAVTWVILIIAPLGLFSVITCTALVFVASLLNGWMGDRALLSLLAASDRDAVVSTSQGTPLSAPDSPSVGDRAIGEPERNKELPRE</sequence>
<feature type="compositionally biased region" description="Basic and acidic residues" evidence="1">
    <location>
        <begin position="94"/>
        <end position="107"/>
    </location>
</feature>
<evidence type="ECO:0000313" key="3">
    <source>
        <dbReference type="EMBL" id="QIZ72179.1"/>
    </source>
</evidence>
<keyword evidence="4" id="KW-1185">Reference proteome</keyword>
<evidence type="ECO:0000256" key="2">
    <source>
        <dbReference type="SAM" id="Phobius"/>
    </source>
</evidence>
<dbReference type="KEGG" id="oxy:HCG48_17700"/>
<gene>
    <name evidence="3" type="ORF">HCG48_17700</name>
</gene>
<name>A0A6H1U3I2_9CYAN</name>
<proteinExistence type="predicted"/>
<dbReference type="RefSeq" id="WP_168570329.1">
    <property type="nucleotide sequence ID" value="NZ_CP051167.1"/>
</dbReference>
<accession>A0A6H1U3I2</accession>
<evidence type="ECO:0000256" key="1">
    <source>
        <dbReference type="SAM" id="MobiDB-lite"/>
    </source>
</evidence>
<dbReference type="NCBIfam" id="NF040558">
    <property type="entry name" value="CAS_Csx18"/>
    <property type="match status" value="1"/>
</dbReference>
<dbReference type="AlphaFoldDB" id="A0A6H1U3I2"/>
<feature type="transmembrane region" description="Helical" evidence="2">
    <location>
        <begin position="12"/>
        <end position="31"/>
    </location>
</feature>
<reference evidence="3 4" key="1">
    <citation type="submission" date="2020-04" db="EMBL/GenBank/DDBJ databases">
        <authorList>
            <person name="Basu S."/>
            <person name="Maruthanayagam V."/>
            <person name="Chakraborty S."/>
            <person name="Pramanik A."/>
            <person name="Mukherjee J."/>
            <person name="Brink B."/>
        </authorList>
    </citation>
    <scope>NUCLEOTIDE SEQUENCE [LARGE SCALE GENOMIC DNA]</scope>
    <source>
        <strain evidence="3 4">AP17</strain>
    </source>
</reference>
<dbReference type="Proteomes" id="UP000500857">
    <property type="component" value="Chromosome"/>
</dbReference>